<feature type="domain" description="O-methyltransferase C-terminal" evidence="4">
    <location>
        <begin position="195"/>
        <end position="401"/>
    </location>
</feature>
<dbReference type="PANTHER" id="PTHR43712:SF12">
    <property type="entry name" value="STERIGMATOCYSTIN 8-O-METHYLTRANSFERASE"/>
    <property type="match status" value="1"/>
</dbReference>
<dbReference type="Pfam" id="PF00891">
    <property type="entry name" value="Methyltransf_2"/>
    <property type="match status" value="1"/>
</dbReference>
<proteinExistence type="predicted"/>
<dbReference type="Proteomes" id="UP000800094">
    <property type="component" value="Unassembled WGS sequence"/>
</dbReference>
<dbReference type="InterPro" id="IPR036390">
    <property type="entry name" value="WH_DNA-bd_sf"/>
</dbReference>
<evidence type="ECO:0000259" key="5">
    <source>
        <dbReference type="Pfam" id="PF08100"/>
    </source>
</evidence>
<dbReference type="RefSeq" id="XP_033679375.1">
    <property type="nucleotide sequence ID" value="XM_033826095.1"/>
</dbReference>
<dbReference type="AlphaFoldDB" id="A0A6A6I214"/>
<dbReference type="InterPro" id="IPR016461">
    <property type="entry name" value="COMT-like"/>
</dbReference>
<dbReference type="InterPro" id="IPR036388">
    <property type="entry name" value="WH-like_DNA-bd_sf"/>
</dbReference>
<keyword evidence="1 6" id="KW-0489">Methyltransferase</keyword>
<dbReference type="Pfam" id="PF08100">
    <property type="entry name" value="Dimerisation"/>
    <property type="match status" value="1"/>
</dbReference>
<name>A0A6A6I214_9PLEO</name>
<reference evidence="6" key="1">
    <citation type="journal article" date="2020" name="Stud. Mycol.">
        <title>101 Dothideomycetes genomes: a test case for predicting lifestyles and emergence of pathogens.</title>
        <authorList>
            <person name="Haridas S."/>
            <person name="Albert R."/>
            <person name="Binder M."/>
            <person name="Bloem J."/>
            <person name="Labutti K."/>
            <person name="Salamov A."/>
            <person name="Andreopoulos B."/>
            <person name="Baker S."/>
            <person name="Barry K."/>
            <person name="Bills G."/>
            <person name="Bluhm B."/>
            <person name="Cannon C."/>
            <person name="Castanera R."/>
            <person name="Culley D."/>
            <person name="Daum C."/>
            <person name="Ezra D."/>
            <person name="Gonzalez J."/>
            <person name="Henrissat B."/>
            <person name="Kuo A."/>
            <person name="Liang C."/>
            <person name="Lipzen A."/>
            <person name="Lutzoni F."/>
            <person name="Magnuson J."/>
            <person name="Mondo S."/>
            <person name="Nolan M."/>
            <person name="Ohm R."/>
            <person name="Pangilinan J."/>
            <person name="Park H.-J."/>
            <person name="Ramirez L."/>
            <person name="Alfaro M."/>
            <person name="Sun H."/>
            <person name="Tritt A."/>
            <person name="Yoshinaga Y."/>
            <person name="Zwiers L.-H."/>
            <person name="Turgeon B."/>
            <person name="Goodwin S."/>
            <person name="Spatafora J."/>
            <person name="Crous P."/>
            <person name="Grigoriev I."/>
        </authorList>
    </citation>
    <scope>NUCLEOTIDE SEQUENCE</scope>
    <source>
        <strain evidence="6">CBS 122368</strain>
    </source>
</reference>
<organism evidence="6 7">
    <name type="scientific">Trematosphaeria pertusa</name>
    <dbReference type="NCBI Taxonomy" id="390896"/>
    <lineage>
        <taxon>Eukaryota</taxon>
        <taxon>Fungi</taxon>
        <taxon>Dikarya</taxon>
        <taxon>Ascomycota</taxon>
        <taxon>Pezizomycotina</taxon>
        <taxon>Dothideomycetes</taxon>
        <taxon>Pleosporomycetidae</taxon>
        <taxon>Pleosporales</taxon>
        <taxon>Massarineae</taxon>
        <taxon>Trematosphaeriaceae</taxon>
        <taxon>Trematosphaeria</taxon>
    </lineage>
</organism>
<accession>A0A6A6I214</accession>
<dbReference type="InterPro" id="IPR012967">
    <property type="entry name" value="COMT_dimerisation"/>
</dbReference>
<protein>
    <submittedName>
        <fullName evidence="6">S-adenosyl-L-methionine-dependent methyltransferase</fullName>
    </submittedName>
</protein>
<sequence length="458" mass="51031">MANTNGHVSEKESPLALAESILSLTQTLVRHLRETSHSLPDFSVSSPGPPLTSTYESLRFSLNTAALDLLRLVNGPKSTFRTFFTTHYDLAAYQVALEFKFFALVPLNSPITVEALAKQAGIAEDRVGMVMRILATQRVFKEREKGVFEHTSASAVIARDPLLQDAFLMQMDEMFRAASETSSSLQASPYKFDGLNSPFATRHKLPAYEYYKANPEKGARFARAMAGVTRLDRQLVEVRDEFPWDTIGDGTLVDVGGGSGHIAISLAKSFPKMKCVIQDVSPLMLAPGQGLLDDSVRDRIEFMQHDFFQPQPLEANAYLIRQIVHNWNDEDCVRLFRAFVPALERCAPKTPLLINDTILPEIGEKTPYEEHGLRQLDIGMWVVLGAKQRSQEEIAALLREADPRFKIAKVHSKGSMGLVEVHLAKDEKLGAGLEGFKNTDAKNEAIELDREFSKSDYS</sequence>
<dbReference type="PANTHER" id="PTHR43712">
    <property type="entry name" value="PUTATIVE (AFU_ORTHOLOGUE AFUA_4G14580)-RELATED"/>
    <property type="match status" value="1"/>
</dbReference>
<evidence type="ECO:0000259" key="4">
    <source>
        <dbReference type="Pfam" id="PF00891"/>
    </source>
</evidence>
<keyword evidence="3" id="KW-0949">S-adenosyl-L-methionine</keyword>
<dbReference type="Gene3D" id="1.10.10.10">
    <property type="entry name" value="Winged helix-like DNA-binding domain superfamily/Winged helix DNA-binding domain"/>
    <property type="match status" value="1"/>
</dbReference>
<dbReference type="EMBL" id="ML987203">
    <property type="protein sequence ID" value="KAF2244371.1"/>
    <property type="molecule type" value="Genomic_DNA"/>
</dbReference>
<dbReference type="Gene3D" id="3.40.50.150">
    <property type="entry name" value="Vaccinia Virus protein VP39"/>
    <property type="match status" value="1"/>
</dbReference>
<dbReference type="SUPFAM" id="SSF53335">
    <property type="entry name" value="S-adenosyl-L-methionine-dependent methyltransferases"/>
    <property type="match status" value="1"/>
</dbReference>
<evidence type="ECO:0000313" key="6">
    <source>
        <dbReference type="EMBL" id="KAF2244371.1"/>
    </source>
</evidence>
<keyword evidence="2 6" id="KW-0808">Transferase</keyword>
<evidence type="ECO:0000256" key="3">
    <source>
        <dbReference type="ARBA" id="ARBA00022691"/>
    </source>
</evidence>
<keyword evidence="7" id="KW-1185">Reference proteome</keyword>
<evidence type="ECO:0000256" key="1">
    <source>
        <dbReference type="ARBA" id="ARBA00022603"/>
    </source>
</evidence>
<dbReference type="CDD" id="cd02440">
    <property type="entry name" value="AdoMet_MTases"/>
    <property type="match status" value="1"/>
</dbReference>
<dbReference type="OrthoDB" id="2410195at2759"/>
<feature type="domain" description="O-methyltransferase dimerisation" evidence="5">
    <location>
        <begin position="91"/>
        <end position="157"/>
    </location>
</feature>
<dbReference type="GO" id="GO:0032259">
    <property type="term" value="P:methylation"/>
    <property type="evidence" value="ECO:0007669"/>
    <property type="project" value="UniProtKB-KW"/>
</dbReference>
<evidence type="ECO:0000313" key="7">
    <source>
        <dbReference type="Proteomes" id="UP000800094"/>
    </source>
</evidence>
<dbReference type="InterPro" id="IPR001077">
    <property type="entry name" value="COMT_C"/>
</dbReference>
<dbReference type="PROSITE" id="PS51683">
    <property type="entry name" value="SAM_OMT_II"/>
    <property type="match status" value="1"/>
</dbReference>
<evidence type="ECO:0000256" key="2">
    <source>
        <dbReference type="ARBA" id="ARBA00022679"/>
    </source>
</evidence>
<dbReference type="GeneID" id="54579425"/>
<gene>
    <name evidence="6" type="ORF">BU26DRAFT_491892</name>
</gene>
<dbReference type="InterPro" id="IPR029063">
    <property type="entry name" value="SAM-dependent_MTases_sf"/>
</dbReference>
<dbReference type="GO" id="GO:0008171">
    <property type="term" value="F:O-methyltransferase activity"/>
    <property type="evidence" value="ECO:0007669"/>
    <property type="project" value="InterPro"/>
</dbReference>
<dbReference type="SUPFAM" id="SSF46785">
    <property type="entry name" value="Winged helix' DNA-binding domain"/>
    <property type="match status" value="1"/>
</dbReference>